<evidence type="ECO:0000313" key="3">
    <source>
        <dbReference type="Proteomes" id="UP000192611"/>
    </source>
</evidence>
<sequence length="318" mass="35450">MRDTVVDKREKQLDPLGGQAVIEGVMMRSKTSYAVAVRRKDGSIAYKKAPLPEWVRGGLMKIPIVRGTVALFHSLKVGLDALTFSSNVAMRDEGEKELKGSSYGFVIVVSIIFGLAFFVGLPYLFTYLIQRFTGFAKGQFTFNVIDGIFRIAVVLGYIWVISLSKEIRRVFEYHGAEHKTIAAYESGGDIDIESTIGKSRFHPRCGTSFLIVILLLLIIVHTVVFSLTGPISIALNILIRVLLIPVIAGLAYEIIKLASRYPDNILVKVLTYPGLFTQLITTREPDRGQLEVAGESIKILLNENIKERDDLILEEQEE</sequence>
<organism evidence="2 3">
    <name type="scientific">Candidatus Coatesbacteria bacterium 4484_99</name>
    <dbReference type="NCBI Taxonomy" id="1970774"/>
    <lineage>
        <taxon>Bacteria</taxon>
        <taxon>Candidatus Coatesiibacteriota</taxon>
    </lineage>
</organism>
<keyword evidence="1" id="KW-0472">Membrane</keyword>
<dbReference type="InterPro" id="IPR010787">
    <property type="entry name" value="DUF1385"/>
</dbReference>
<comment type="caution">
    <text evidence="2">The sequence shown here is derived from an EMBL/GenBank/DDBJ whole genome shotgun (WGS) entry which is preliminary data.</text>
</comment>
<feature type="transmembrane region" description="Helical" evidence="1">
    <location>
        <begin position="103"/>
        <end position="128"/>
    </location>
</feature>
<keyword evidence="1" id="KW-1133">Transmembrane helix</keyword>
<evidence type="ECO:0008006" key="4">
    <source>
        <dbReference type="Google" id="ProtNLM"/>
    </source>
</evidence>
<dbReference type="Proteomes" id="UP000192611">
    <property type="component" value="Unassembled WGS sequence"/>
</dbReference>
<dbReference type="PANTHER" id="PTHR42867">
    <property type="entry name" value="MEMBRANE PROTEIN-RELATED"/>
    <property type="match status" value="1"/>
</dbReference>
<dbReference type="EMBL" id="NATQ01000050">
    <property type="protein sequence ID" value="OQX90465.1"/>
    <property type="molecule type" value="Genomic_DNA"/>
</dbReference>
<feature type="transmembrane region" description="Helical" evidence="1">
    <location>
        <begin position="208"/>
        <end position="227"/>
    </location>
</feature>
<name>A0A1W9S1A4_9BACT</name>
<accession>A0A1W9S1A4</accession>
<dbReference type="Pfam" id="PF07136">
    <property type="entry name" value="DUF1385"/>
    <property type="match status" value="1"/>
</dbReference>
<feature type="transmembrane region" description="Helical" evidence="1">
    <location>
        <begin position="140"/>
        <end position="160"/>
    </location>
</feature>
<protein>
    <recommendedName>
        <fullName evidence="4">Metal-dependent enzyme</fullName>
    </recommendedName>
</protein>
<gene>
    <name evidence="2" type="ORF">B6D57_02955</name>
</gene>
<evidence type="ECO:0000313" key="2">
    <source>
        <dbReference type="EMBL" id="OQX90465.1"/>
    </source>
</evidence>
<reference evidence="3" key="1">
    <citation type="submission" date="2017-03" db="EMBL/GenBank/DDBJ databases">
        <title>Novel pathways for hydrocarbon cycling and metabolic interdependencies in hydrothermal sediment communities.</title>
        <authorList>
            <person name="Dombrowski N."/>
            <person name="Seitz K."/>
            <person name="Teske A."/>
            <person name="Baker B."/>
        </authorList>
    </citation>
    <scope>NUCLEOTIDE SEQUENCE [LARGE SCALE GENOMIC DNA]</scope>
</reference>
<dbReference type="PANTHER" id="PTHR42867:SF1">
    <property type="entry name" value="MEMBRANE PROTEIN-RELATED"/>
    <property type="match status" value="1"/>
</dbReference>
<feature type="transmembrane region" description="Helical" evidence="1">
    <location>
        <begin position="233"/>
        <end position="252"/>
    </location>
</feature>
<dbReference type="AlphaFoldDB" id="A0A1W9S1A4"/>
<evidence type="ECO:0000256" key="1">
    <source>
        <dbReference type="SAM" id="Phobius"/>
    </source>
</evidence>
<keyword evidence="1" id="KW-0812">Transmembrane</keyword>
<proteinExistence type="predicted"/>